<gene>
    <name evidence="2" type="ORF">Salat_2564100</name>
</gene>
<evidence type="ECO:0000256" key="1">
    <source>
        <dbReference type="SAM" id="MobiDB-lite"/>
    </source>
</evidence>
<organism evidence="2 3">
    <name type="scientific">Sesamum alatum</name>
    <dbReference type="NCBI Taxonomy" id="300844"/>
    <lineage>
        <taxon>Eukaryota</taxon>
        <taxon>Viridiplantae</taxon>
        <taxon>Streptophyta</taxon>
        <taxon>Embryophyta</taxon>
        <taxon>Tracheophyta</taxon>
        <taxon>Spermatophyta</taxon>
        <taxon>Magnoliopsida</taxon>
        <taxon>eudicotyledons</taxon>
        <taxon>Gunneridae</taxon>
        <taxon>Pentapetalae</taxon>
        <taxon>asterids</taxon>
        <taxon>lamiids</taxon>
        <taxon>Lamiales</taxon>
        <taxon>Pedaliaceae</taxon>
        <taxon>Sesamum</taxon>
    </lineage>
</organism>
<reference evidence="2" key="1">
    <citation type="submission" date="2020-06" db="EMBL/GenBank/DDBJ databases">
        <authorList>
            <person name="Li T."/>
            <person name="Hu X."/>
            <person name="Zhang T."/>
            <person name="Song X."/>
            <person name="Zhang H."/>
            <person name="Dai N."/>
            <person name="Sheng W."/>
            <person name="Hou X."/>
            <person name="Wei L."/>
        </authorList>
    </citation>
    <scope>NUCLEOTIDE SEQUENCE</scope>
    <source>
        <strain evidence="2">3651</strain>
        <tissue evidence="2">Leaf</tissue>
    </source>
</reference>
<keyword evidence="3" id="KW-1185">Reference proteome</keyword>
<comment type="caution">
    <text evidence="2">The sequence shown here is derived from an EMBL/GenBank/DDBJ whole genome shotgun (WGS) entry which is preliminary data.</text>
</comment>
<reference evidence="2" key="2">
    <citation type="journal article" date="2024" name="Plant">
        <title>Genomic evolution and insights into agronomic trait innovations of Sesamum species.</title>
        <authorList>
            <person name="Miao H."/>
            <person name="Wang L."/>
            <person name="Qu L."/>
            <person name="Liu H."/>
            <person name="Sun Y."/>
            <person name="Le M."/>
            <person name="Wang Q."/>
            <person name="Wei S."/>
            <person name="Zheng Y."/>
            <person name="Lin W."/>
            <person name="Duan Y."/>
            <person name="Cao H."/>
            <person name="Xiong S."/>
            <person name="Wang X."/>
            <person name="Wei L."/>
            <person name="Li C."/>
            <person name="Ma Q."/>
            <person name="Ju M."/>
            <person name="Zhao R."/>
            <person name="Li G."/>
            <person name="Mu C."/>
            <person name="Tian Q."/>
            <person name="Mei H."/>
            <person name="Zhang T."/>
            <person name="Gao T."/>
            <person name="Zhang H."/>
        </authorList>
    </citation>
    <scope>NUCLEOTIDE SEQUENCE</scope>
    <source>
        <strain evidence="2">3651</strain>
    </source>
</reference>
<name>A0AAE1XSY2_9LAMI</name>
<sequence length="106" mass="12035">MRTLLEEAAERGAQATPRWAWERQEIPPLSKMEERKIPLHEDEGSVCSSKASTNLRARSHPENLQIDLLRKELEELCKQLIPPPTGIRRGSPFSPKILSAPLTDRV</sequence>
<dbReference type="Proteomes" id="UP001293254">
    <property type="component" value="Unassembled WGS sequence"/>
</dbReference>
<feature type="region of interest" description="Disordered" evidence="1">
    <location>
        <begin position="84"/>
        <end position="106"/>
    </location>
</feature>
<proteinExistence type="predicted"/>
<evidence type="ECO:0000313" key="3">
    <source>
        <dbReference type="Proteomes" id="UP001293254"/>
    </source>
</evidence>
<feature type="region of interest" description="Disordered" evidence="1">
    <location>
        <begin position="37"/>
        <end position="58"/>
    </location>
</feature>
<feature type="compositionally biased region" description="Basic and acidic residues" evidence="1">
    <location>
        <begin position="1"/>
        <end position="10"/>
    </location>
</feature>
<feature type="compositionally biased region" description="Polar residues" evidence="1">
    <location>
        <begin position="46"/>
        <end position="56"/>
    </location>
</feature>
<dbReference type="EMBL" id="JACGWO010000010">
    <property type="protein sequence ID" value="KAK4417385.1"/>
    <property type="molecule type" value="Genomic_DNA"/>
</dbReference>
<evidence type="ECO:0000313" key="2">
    <source>
        <dbReference type="EMBL" id="KAK4417385.1"/>
    </source>
</evidence>
<accession>A0AAE1XSY2</accession>
<feature type="region of interest" description="Disordered" evidence="1">
    <location>
        <begin position="1"/>
        <end position="24"/>
    </location>
</feature>
<protein>
    <submittedName>
        <fullName evidence="2">Uncharacterized protein</fullName>
    </submittedName>
</protein>
<dbReference type="AlphaFoldDB" id="A0AAE1XSY2"/>